<feature type="region of interest" description="Disordered" evidence="1">
    <location>
        <begin position="1"/>
        <end position="29"/>
    </location>
</feature>
<accession>A0A7J6L3R3</accession>
<dbReference type="EMBL" id="JAAPAO010000811">
    <property type="protein sequence ID" value="KAF4653539.1"/>
    <property type="molecule type" value="Genomic_DNA"/>
</dbReference>
<dbReference type="Pfam" id="PF06911">
    <property type="entry name" value="Senescence"/>
    <property type="match status" value="1"/>
</dbReference>
<feature type="compositionally biased region" description="Low complexity" evidence="1">
    <location>
        <begin position="290"/>
        <end position="306"/>
    </location>
</feature>
<feature type="region of interest" description="Disordered" evidence="1">
    <location>
        <begin position="222"/>
        <end position="370"/>
    </location>
</feature>
<keyword evidence="4" id="KW-1185">Reference proteome</keyword>
<gene>
    <name evidence="3" type="primary">TUBGCP2_4</name>
    <name evidence="3" type="ORF">FOL47_010475</name>
</gene>
<reference evidence="3 4" key="1">
    <citation type="submission" date="2020-04" db="EMBL/GenBank/DDBJ databases">
        <title>Perkinsus chesapeaki whole genome sequence.</title>
        <authorList>
            <person name="Bogema D.R."/>
        </authorList>
    </citation>
    <scope>NUCLEOTIDE SEQUENCE [LARGE SCALE GENOMIC DNA]</scope>
    <source>
        <strain evidence="3">ATCC PRA-425</strain>
    </source>
</reference>
<sequence>MIGFNARHYTVPEDPSARQSTDSAASDSNDDARAVFEGLKSASEAVASAANSAVGTVGGYLVRAGTAALQGLREEMKDDKNFVAADKFQLPPLLEIHWIPDSDVIIGLVIKSDRNDVFLEGLVGSAAVTGVARVFSGLNSAKTELQGAAADEVSKAAARKYGKDAGVMLRSSIATAGNAMSLLSVATPSNVVSQGMKKSSIPAATMTDGDTEPKVEEADLLGLESSEEEKDKHESKQLDKGDDKAEEANAVKKGDDKAEEANNGGDRAEKKNALNGRDSTDTLVPPASKAARSMDTAGTAAAAAAARISVKKDQQSPTNTASTTNEVSSCDSIVDKAPTTPSTEAGGDAPTSVEAIAAADHLALPPSSVA</sequence>
<feature type="compositionally biased region" description="Basic and acidic residues" evidence="1">
    <location>
        <begin position="229"/>
        <end position="272"/>
    </location>
</feature>
<organism evidence="3 4">
    <name type="scientific">Perkinsus chesapeaki</name>
    <name type="common">Clam parasite</name>
    <name type="synonym">Perkinsus andrewsi</name>
    <dbReference type="NCBI Taxonomy" id="330153"/>
    <lineage>
        <taxon>Eukaryota</taxon>
        <taxon>Sar</taxon>
        <taxon>Alveolata</taxon>
        <taxon>Perkinsozoa</taxon>
        <taxon>Perkinsea</taxon>
        <taxon>Perkinsida</taxon>
        <taxon>Perkinsidae</taxon>
        <taxon>Perkinsus</taxon>
    </lineage>
</organism>
<evidence type="ECO:0000313" key="3">
    <source>
        <dbReference type="EMBL" id="KAF4653539.1"/>
    </source>
</evidence>
<name>A0A7J6L3R3_PERCH</name>
<dbReference type="OrthoDB" id="10616830at2759"/>
<dbReference type="AlphaFoldDB" id="A0A7J6L3R3"/>
<evidence type="ECO:0000259" key="2">
    <source>
        <dbReference type="Pfam" id="PF06911"/>
    </source>
</evidence>
<comment type="caution">
    <text evidence="3">The sequence shown here is derived from an EMBL/GenBank/DDBJ whole genome shotgun (WGS) entry which is preliminary data.</text>
</comment>
<feature type="compositionally biased region" description="Polar residues" evidence="1">
    <location>
        <begin position="315"/>
        <end position="331"/>
    </location>
</feature>
<evidence type="ECO:0000256" key="1">
    <source>
        <dbReference type="SAM" id="MobiDB-lite"/>
    </source>
</evidence>
<dbReference type="Proteomes" id="UP000591131">
    <property type="component" value="Unassembled WGS sequence"/>
</dbReference>
<evidence type="ECO:0000313" key="4">
    <source>
        <dbReference type="Proteomes" id="UP000591131"/>
    </source>
</evidence>
<protein>
    <submittedName>
        <fullName evidence="3">Gamma-tubulin complex component 2</fullName>
    </submittedName>
</protein>
<proteinExistence type="predicted"/>
<dbReference type="InterPro" id="IPR009686">
    <property type="entry name" value="Senescence/spartin_C"/>
</dbReference>
<feature type="domain" description="Senescence" evidence="2">
    <location>
        <begin position="30"/>
        <end position="181"/>
    </location>
</feature>